<dbReference type="EMBL" id="MBFU01000021">
    <property type="protein sequence ID" value="PWA03336.1"/>
    <property type="molecule type" value="Genomic_DNA"/>
</dbReference>
<evidence type="ECO:0000256" key="1">
    <source>
        <dbReference type="SAM" id="MobiDB-lite"/>
    </source>
</evidence>
<feature type="region of interest" description="Disordered" evidence="1">
    <location>
        <begin position="457"/>
        <end position="480"/>
    </location>
</feature>
<accession>A0A2U1JE10</accession>
<feature type="region of interest" description="Disordered" evidence="1">
    <location>
        <begin position="1"/>
        <end position="22"/>
    </location>
</feature>
<comment type="caution">
    <text evidence="2">The sequence shown here is derived from an EMBL/GenBank/DDBJ whole genome shotgun (WGS) entry which is preliminary data.</text>
</comment>
<feature type="region of interest" description="Disordered" evidence="1">
    <location>
        <begin position="1824"/>
        <end position="1844"/>
    </location>
</feature>
<protein>
    <submittedName>
        <fullName evidence="2">Uncharacterized protein</fullName>
    </submittedName>
</protein>
<organism evidence="2 3">
    <name type="scientific">Smittium angustum</name>
    <dbReference type="NCBI Taxonomy" id="133377"/>
    <lineage>
        <taxon>Eukaryota</taxon>
        <taxon>Fungi</taxon>
        <taxon>Fungi incertae sedis</taxon>
        <taxon>Zoopagomycota</taxon>
        <taxon>Kickxellomycotina</taxon>
        <taxon>Harpellomycetes</taxon>
        <taxon>Harpellales</taxon>
        <taxon>Legeriomycetaceae</taxon>
        <taxon>Smittium</taxon>
    </lineage>
</organism>
<sequence>MSLTHKDSTAPQSAKLKSQTDNQKYSSIKQHLLLISQNFENEVEAINPDSYIKKYSFEDSLSSLIQKLNSKDEFFTFLSLLAQQFIKHSIHVDEKTGRIDHASSIILYGLKSYIELVHLHTPSLYFHPSIIQTLTLTYLTIDLSENILIYSESIKSTSNTTSSSLFPNLSQDFHLKQVINPNPLSESLRLFLPTPLNFADFVATSYSTSNSTTYEFIQNLVYIFGNYFYKLFSFVKELNAIDTHIAEESHKNINDAWILYSRFLLKLTELIPTQVLLEVTYFIENLELAKNCLESQEIKGNKNESNEPLFSLDFDTGKKIIIQTAQEISNNSDTGNIESKEIQKAINILELIKFSDEAIKEIHFLEGVHLLWSLSIPEFESINVISERIGSISGMKNTSTNAEFVSKNSSILPMEVRSAKSVPDVINNVLIKNSKSYKKPRIIREAARFLGYYSNSTDKQSQETKPGNHNTQATDKSSINISSSIAHVGKKLIGSTQWNRAASPDVRENKGKDMETLEEANIISLLISAALRNKDLETAHEFMYLLSGISKIKRKDNALLEEIWSRVLEFGMEKSLPTSKKQNIMQFLVQVCPESKLEESISKWKDSVNITSVHSDSPQTKPTDFPKQTDHLSCIDSWWDNPKNFQNPTNHEIVRLMVGFDRHGHTKIEHTENRELTPDSQTKESSNNITDKPDNITQSRDLESTNKIFAKNRKFNITKETIKTSDKAVIKEALSDLPLENETEAAVEEKADLIAEWFKYRFANDHPNEIIKKIKDLEKFILEILTRCSANFIKSVTLKLENGIEPALLQNPIFTLDTKTHSTKSTKNVSVCYNQSVSNDLDEYFELLKKLYSYCNEVEKSEQCDFWRNVLSLISKIPDRISGNFSRDDKNGLEINFGNYFTKIFKLKSSSDLSLDYDNFWKYFINTSTVFDYLNCVNNITLLSPIFSWQNINNLSNLDVATIKKKIIYFYTSHLKKYDEEVFISALSEFGLDLDTVDLRTYFIEELVVDGNCAKNLLSLQQRIKVLLHVLEDPSQNKISNEISLRVYENNTLKIKLEWIKLLYELSTLRDPLEFSLINYQKWICPFDTTQIQLENPNDTISNHSNSGIDTNASESIKWINSLKNQLENILPELIYENEPNYFIFAFLALIGKLNTSTDKFDLILEPSSLFIESIKKLSCIKDINEFRDKFIKFFSDISESAGFTFGYINENSNDSSEIERIINEQVKQTYYFLKDYFVNVIKNRTDIFNLEQRVIITESVLFMNWSILNNTNVDYLDSGLYINSIKTLQSYYFPKTKIIANNHQAIETFNELVVSAYSLFHGITTKTESSGQRSTKITKTDVVCLVEYLVILCLMDMNNPKSTLMRQTMDSDIKTTNLYSLLEMLCAEELFELSFELVLFISPMIKRQQEPIESPSDKTISRSISFSNNEFLEQSLSRFINQNGENSNVFFAFLSGMLALNSSFGDTTQSQGMIPESSFIDTGSFVQCITKYISSKSQTTENQEKLVKAMTCNKILMLTLGHTFSRKMGDDNETRKFISLLNEIKKYEWLDYTVIKSILQTCIDMVKEYGQSWDSQLVDCYYELLIHASMEDGYSKYTENRLLENYFLHVRLLGETFKGKSLGHLFSNLVLVFHKLGYSEISADYARLYYASKNVSEEQNPIGFDDLQLEDEHILNQLAIEYNFEPTVSDRNIQNILPENSKALEISYIPQDDEILDGEGWASDLDIDLNIDNDEVPNLDIKDGENIGLGLSLDEKTSFDYSLEDKIKDSGNNETKRSIDVKEDGGLEHAIPKEIETSYEENVASNSNIKPTLQKAFEYTTNDDIGKPKKASESAYKYNSSGERNDRGITSTIFAINQNESGSYSEFEGWNDFDLDLDLGEIKVSEEKHPSVGELLVEPETENKTKFVERNNLLNVNSSDGWDDLDVNLDLDGNDNDTNILSDQKFNVNSKQMDFELGTNSKRDIKSHVNMNNKFEDLQIMDASYEQDDLDGWDELDQDLLIDP</sequence>
<reference evidence="2 3" key="1">
    <citation type="journal article" date="2018" name="MBio">
        <title>Comparative Genomics Reveals the Core Gene Toolbox for the Fungus-Insect Symbiosis.</title>
        <authorList>
            <person name="Wang Y."/>
            <person name="Stata M."/>
            <person name="Wang W."/>
            <person name="Stajich J.E."/>
            <person name="White M.M."/>
            <person name="Moncalvo J.M."/>
        </authorList>
    </citation>
    <scope>NUCLEOTIDE SEQUENCE [LARGE SCALE GENOMIC DNA]</scope>
    <source>
        <strain evidence="2 3">AUS-126-30</strain>
    </source>
</reference>
<keyword evidence="3" id="KW-1185">Reference proteome</keyword>
<feature type="compositionally biased region" description="Polar residues" evidence="1">
    <location>
        <begin position="678"/>
        <end position="699"/>
    </location>
</feature>
<proteinExistence type="predicted"/>
<feature type="compositionally biased region" description="Polar residues" evidence="1">
    <location>
        <begin position="9"/>
        <end position="22"/>
    </location>
</feature>
<feature type="region of interest" description="Disordered" evidence="1">
    <location>
        <begin position="670"/>
        <end position="702"/>
    </location>
</feature>
<evidence type="ECO:0000313" key="3">
    <source>
        <dbReference type="Proteomes" id="UP000245591"/>
    </source>
</evidence>
<dbReference type="Proteomes" id="UP000245591">
    <property type="component" value="Unassembled WGS sequence"/>
</dbReference>
<evidence type="ECO:0000313" key="2">
    <source>
        <dbReference type="EMBL" id="PWA03336.1"/>
    </source>
</evidence>
<name>A0A2U1JE10_SMIAN</name>
<gene>
    <name evidence="2" type="ORF">BB558_000516</name>
</gene>